<feature type="transmembrane region" description="Helical" evidence="1">
    <location>
        <begin position="172"/>
        <end position="190"/>
    </location>
</feature>
<reference evidence="2" key="2">
    <citation type="submission" date="2023-05" db="EMBL/GenBank/DDBJ databases">
        <authorList>
            <person name="Schelkunov M.I."/>
        </authorList>
    </citation>
    <scope>NUCLEOTIDE SEQUENCE</scope>
    <source>
        <strain evidence="2">Hsosn_3</strain>
        <tissue evidence="2">Leaf</tissue>
    </source>
</reference>
<feature type="transmembrane region" description="Helical" evidence="1">
    <location>
        <begin position="12"/>
        <end position="34"/>
    </location>
</feature>
<dbReference type="Proteomes" id="UP001237642">
    <property type="component" value="Unassembled WGS sequence"/>
</dbReference>
<name>A0AAD8M252_9APIA</name>
<dbReference type="GO" id="GO:0016020">
    <property type="term" value="C:membrane"/>
    <property type="evidence" value="ECO:0007669"/>
    <property type="project" value="TreeGrafter"/>
</dbReference>
<reference evidence="2" key="1">
    <citation type="submission" date="2023-02" db="EMBL/GenBank/DDBJ databases">
        <title>Genome of toxic invasive species Heracleum sosnowskyi carries increased number of genes despite the absence of recent whole-genome duplications.</title>
        <authorList>
            <person name="Schelkunov M."/>
            <person name="Shtratnikova V."/>
            <person name="Makarenko M."/>
            <person name="Klepikova A."/>
            <person name="Omelchenko D."/>
            <person name="Novikova G."/>
            <person name="Obukhova E."/>
            <person name="Bogdanov V."/>
            <person name="Penin A."/>
            <person name="Logacheva M."/>
        </authorList>
    </citation>
    <scope>NUCLEOTIDE SEQUENCE</scope>
    <source>
        <strain evidence="2">Hsosn_3</strain>
        <tissue evidence="2">Leaf</tissue>
    </source>
</reference>
<feature type="transmembrane region" description="Helical" evidence="1">
    <location>
        <begin position="270"/>
        <end position="290"/>
    </location>
</feature>
<sequence length="325" mass="37480">MAQALGLDYWLQWQVLVCAVIILIPAIISLNFTIKASRRQVKQQLKSCDLWLPCWKDLHPKWLLLYRVIAFCFTALLLCQTLLSFGPFIFFYYTQWTVALVLVYFAIGIMVSARGCWIYSKEPFAQVEDREMLVAKDYSNNGHESTTDTKHVGAKNSFQQEAGALENLMQSIYHACAGAVMLTDLVFWFILQPFSGDSLTMLLGLLHSVNVVFLVLDSAFNNHPFPWSHFTYFVLWSCAYVITQWTVHVFGVITWWPYPFLELDTPWAPAWYFGLALFHIPCYGLYSLLIKAKDFILSRMFPHAFLSLPSQSVEMNIARSMDNTR</sequence>
<organism evidence="2 3">
    <name type="scientific">Heracleum sosnowskyi</name>
    <dbReference type="NCBI Taxonomy" id="360622"/>
    <lineage>
        <taxon>Eukaryota</taxon>
        <taxon>Viridiplantae</taxon>
        <taxon>Streptophyta</taxon>
        <taxon>Embryophyta</taxon>
        <taxon>Tracheophyta</taxon>
        <taxon>Spermatophyta</taxon>
        <taxon>Magnoliopsida</taxon>
        <taxon>eudicotyledons</taxon>
        <taxon>Gunneridae</taxon>
        <taxon>Pentapetalae</taxon>
        <taxon>asterids</taxon>
        <taxon>campanulids</taxon>
        <taxon>Apiales</taxon>
        <taxon>Apiaceae</taxon>
        <taxon>Apioideae</taxon>
        <taxon>apioid superclade</taxon>
        <taxon>Tordylieae</taxon>
        <taxon>Tordyliinae</taxon>
        <taxon>Heracleum</taxon>
    </lineage>
</organism>
<evidence type="ECO:0000313" key="3">
    <source>
        <dbReference type="Proteomes" id="UP001237642"/>
    </source>
</evidence>
<feature type="transmembrane region" description="Helical" evidence="1">
    <location>
        <begin position="64"/>
        <end position="83"/>
    </location>
</feature>
<protein>
    <submittedName>
        <fullName evidence="2">tRNA (Adenine-N(1)-)-methyltransferase catalytic subunit TRMT61A</fullName>
    </submittedName>
</protein>
<keyword evidence="1" id="KW-0472">Membrane</keyword>
<feature type="transmembrane region" description="Helical" evidence="1">
    <location>
        <begin position="202"/>
        <end position="220"/>
    </location>
</feature>
<evidence type="ECO:0000256" key="1">
    <source>
        <dbReference type="SAM" id="Phobius"/>
    </source>
</evidence>
<dbReference type="PANTHER" id="PTHR12242">
    <property type="entry name" value="OS02G0130600 PROTEIN-RELATED"/>
    <property type="match status" value="1"/>
</dbReference>
<proteinExistence type="predicted"/>
<feature type="transmembrane region" description="Helical" evidence="1">
    <location>
        <begin position="89"/>
        <end position="111"/>
    </location>
</feature>
<keyword evidence="3" id="KW-1185">Reference proteome</keyword>
<comment type="caution">
    <text evidence="2">The sequence shown here is derived from an EMBL/GenBank/DDBJ whole genome shotgun (WGS) entry which is preliminary data.</text>
</comment>
<dbReference type="PANTHER" id="PTHR12242:SF38">
    <property type="entry name" value="TRANSMEMBRANE PROTEIN"/>
    <property type="match status" value="1"/>
</dbReference>
<keyword evidence="1" id="KW-0812">Transmembrane</keyword>
<keyword evidence="1" id="KW-1133">Transmembrane helix</keyword>
<dbReference type="AlphaFoldDB" id="A0AAD8M252"/>
<evidence type="ECO:0000313" key="2">
    <source>
        <dbReference type="EMBL" id="KAK1356762.1"/>
    </source>
</evidence>
<accession>A0AAD8M252</accession>
<gene>
    <name evidence="2" type="ORF">POM88_050018</name>
</gene>
<feature type="transmembrane region" description="Helical" evidence="1">
    <location>
        <begin position="232"/>
        <end position="258"/>
    </location>
</feature>
<dbReference type="EMBL" id="JAUIZM010000011">
    <property type="protein sequence ID" value="KAK1356762.1"/>
    <property type="molecule type" value="Genomic_DNA"/>
</dbReference>